<comment type="subcellular location">
    <subcellularLocation>
        <location evidence="1">Cell membrane</location>
        <topology evidence="1">Multi-pass membrane protein</topology>
    </subcellularLocation>
</comment>
<feature type="transmembrane region" description="Helical" evidence="7">
    <location>
        <begin position="92"/>
        <end position="114"/>
    </location>
</feature>
<name>A0ABY3PP08_9CYAN</name>
<evidence type="ECO:0000256" key="1">
    <source>
        <dbReference type="ARBA" id="ARBA00004651"/>
    </source>
</evidence>
<evidence type="ECO:0000256" key="3">
    <source>
        <dbReference type="ARBA" id="ARBA00022475"/>
    </source>
</evidence>
<sequence length="499" mass="53646">MHRLKFPRWLEPVVQRLPLRGRLAKGGMWLLSGFVLDRGSQFLMQLLLARLLAPSDFGLWAMVLVLTNFSRHFRDGAIASVLVQRGLEDKHLVNAVYSLGVNISVVLFLVQSLAGYPLSLFFNEPILWPLTALHAAVFLINAGTGSHDAVLLQQQRFKQIAMSDTAAGLARLLGASVCGLLGAGPWAFAAAEVSYACADALTRRRLSGYRFTYSFWPDPQAIREVRRFIAGILGISMAAQMNTSGDNMVIGRLLGAQALGYYNVAYQLAMVPVFAAAKTNRVHFSELSKLDPEARQTYVVGALEKYGLIVAPINALSFVIAPWLIPFLYGSEWNAAVAIFQTVLGFAYVRGIMQILGTSLTAAGKPDINARINWALVPVTIPAYLVGAWLGGIQGVAIAVAIVMGIGAAGWFWLAVCRTSGWPLRALARPILLPPAAAAAAVGATLLVTLPIAAEAAMVLVVYLAFAASLLAQLPGRRSKKLSVPRGTLVEPISSASKQ</sequence>
<proteinExistence type="inferred from homology"/>
<dbReference type="InterPro" id="IPR050833">
    <property type="entry name" value="Poly_Biosynth_Transport"/>
</dbReference>
<evidence type="ECO:0000256" key="4">
    <source>
        <dbReference type="ARBA" id="ARBA00022692"/>
    </source>
</evidence>
<dbReference type="EMBL" id="CP063845">
    <property type="protein sequence ID" value="UFP95428.1"/>
    <property type="molecule type" value="Genomic_DNA"/>
</dbReference>
<feature type="transmembrane region" description="Helical" evidence="7">
    <location>
        <begin position="452"/>
        <end position="472"/>
    </location>
</feature>
<dbReference type="Proteomes" id="UP001054846">
    <property type="component" value="Chromosome"/>
</dbReference>
<evidence type="ECO:0000256" key="6">
    <source>
        <dbReference type="ARBA" id="ARBA00023136"/>
    </source>
</evidence>
<organism evidence="8 9">
    <name type="scientific">Gloeobacter morelensis MG652769</name>
    <dbReference type="NCBI Taxonomy" id="2781736"/>
    <lineage>
        <taxon>Bacteria</taxon>
        <taxon>Bacillati</taxon>
        <taxon>Cyanobacteriota</taxon>
        <taxon>Cyanophyceae</taxon>
        <taxon>Gloeobacterales</taxon>
        <taxon>Gloeobacteraceae</taxon>
        <taxon>Gloeobacter</taxon>
        <taxon>Gloeobacter morelensis</taxon>
    </lineage>
</organism>
<evidence type="ECO:0000313" key="9">
    <source>
        <dbReference type="Proteomes" id="UP001054846"/>
    </source>
</evidence>
<keyword evidence="3" id="KW-1003">Cell membrane</keyword>
<feature type="transmembrane region" description="Helical" evidence="7">
    <location>
        <begin position="372"/>
        <end position="390"/>
    </location>
</feature>
<evidence type="ECO:0000313" key="8">
    <source>
        <dbReference type="EMBL" id="UFP95428.1"/>
    </source>
</evidence>
<evidence type="ECO:0000256" key="5">
    <source>
        <dbReference type="ARBA" id="ARBA00022989"/>
    </source>
</evidence>
<keyword evidence="6 7" id="KW-0472">Membrane</keyword>
<comment type="similarity">
    <text evidence="2">Belongs to the polysaccharide synthase family.</text>
</comment>
<dbReference type="Pfam" id="PF13440">
    <property type="entry name" value="Polysacc_synt_3"/>
    <property type="match status" value="1"/>
</dbReference>
<reference evidence="8 9" key="1">
    <citation type="journal article" date="2021" name="Genome Biol. Evol.">
        <title>Complete Genome Sequencing of a Novel Gloeobacter Species from a Waterfall Cave in Mexico.</title>
        <authorList>
            <person name="Saw J.H."/>
            <person name="Cardona T."/>
            <person name="Montejano G."/>
        </authorList>
    </citation>
    <scope>NUCLEOTIDE SEQUENCE [LARGE SCALE GENOMIC DNA]</scope>
    <source>
        <strain evidence="8">MG652769</strain>
    </source>
</reference>
<feature type="transmembrane region" description="Helical" evidence="7">
    <location>
        <begin position="396"/>
        <end position="414"/>
    </location>
</feature>
<protein>
    <submittedName>
        <fullName evidence="8">Oligosaccharide flippase family protein</fullName>
    </submittedName>
</protein>
<dbReference type="PANTHER" id="PTHR30250:SF10">
    <property type="entry name" value="LIPOPOLYSACCHARIDE BIOSYNTHESIS PROTEIN WZXC"/>
    <property type="match status" value="1"/>
</dbReference>
<evidence type="ECO:0000256" key="7">
    <source>
        <dbReference type="SAM" id="Phobius"/>
    </source>
</evidence>
<dbReference type="PANTHER" id="PTHR30250">
    <property type="entry name" value="PST FAMILY PREDICTED COLANIC ACID TRANSPORTER"/>
    <property type="match status" value="1"/>
</dbReference>
<feature type="transmembrane region" description="Helical" evidence="7">
    <location>
        <begin position="306"/>
        <end position="329"/>
    </location>
</feature>
<evidence type="ECO:0000256" key="2">
    <source>
        <dbReference type="ARBA" id="ARBA00007430"/>
    </source>
</evidence>
<keyword evidence="5 7" id="KW-1133">Transmembrane helix</keyword>
<feature type="transmembrane region" description="Helical" evidence="7">
    <location>
        <begin position="126"/>
        <end position="152"/>
    </location>
</feature>
<feature type="transmembrane region" description="Helical" evidence="7">
    <location>
        <begin position="335"/>
        <end position="360"/>
    </location>
</feature>
<accession>A0ABY3PP08</accession>
<keyword evidence="9" id="KW-1185">Reference proteome</keyword>
<gene>
    <name evidence="8" type="ORF">ISF26_04040</name>
</gene>
<feature type="transmembrane region" description="Helical" evidence="7">
    <location>
        <begin position="426"/>
        <end position="446"/>
    </location>
</feature>
<keyword evidence="4 7" id="KW-0812">Transmembrane</keyword>